<feature type="compositionally biased region" description="Basic residues" evidence="1">
    <location>
        <begin position="88"/>
        <end position="98"/>
    </location>
</feature>
<feature type="compositionally biased region" description="Polar residues" evidence="1">
    <location>
        <begin position="42"/>
        <end position="59"/>
    </location>
</feature>
<name>A0AAN9B3C4_9CAEN</name>
<organism evidence="2 3">
    <name type="scientific">Littorina saxatilis</name>
    <dbReference type="NCBI Taxonomy" id="31220"/>
    <lineage>
        <taxon>Eukaryota</taxon>
        <taxon>Metazoa</taxon>
        <taxon>Spiralia</taxon>
        <taxon>Lophotrochozoa</taxon>
        <taxon>Mollusca</taxon>
        <taxon>Gastropoda</taxon>
        <taxon>Caenogastropoda</taxon>
        <taxon>Littorinimorpha</taxon>
        <taxon>Littorinoidea</taxon>
        <taxon>Littorinidae</taxon>
        <taxon>Littorina</taxon>
    </lineage>
</organism>
<proteinExistence type="predicted"/>
<reference evidence="2 3" key="1">
    <citation type="submission" date="2024-02" db="EMBL/GenBank/DDBJ databases">
        <title>Chromosome-scale genome assembly of the rough periwinkle Littorina saxatilis.</title>
        <authorList>
            <person name="De Jode A."/>
            <person name="Faria R."/>
            <person name="Formenti G."/>
            <person name="Sims Y."/>
            <person name="Smith T.P."/>
            <person name="Tracey A."/>
            <person name="Wood J.M.D."/>
            <person name="Zagrodzka Z.B."/>
            <person name="Johannesson K."/>
            <person name="Butlin R.K."/>
            <person name="Leder E.H."/>
        </authorList>
    </citation>
    <scope>NUCLEOTIDE SEQUENCE [LARGE SCALE GENOMIC DNA]</scope>
    <source>
        <strain evidence="2">Snail1</strain>
        <tissue evidence="2">Muscle</tissue>
    </source>
</reference>
<dbReference type="Proteomes" id="UP001374579">
    <property type="component" value="Unassembled WGS sequence"/>
</dbReference>
<feature type="compositionally biased region" description="Polar residues" evidence="1">
    <location>
        <begin position="72"/>
        <end position="81"/>
    </location>
</feature>
<dbReference type="EMBL" id="JBAMIC010000012">
    <property type="protein sequence ID" value="KAK7098128.1"/>
    <property type="molecule type" value="Genomic_DNA"/>
</dbReference>
<gene>
    <name evidence="2" type="ORF">V1264_002488</name>
</gene>
<evidence type="ECO:0000313" key="2">
    <source>
        <dbReference type="EMBL" id="KAK7098128.1"/>
    </source>
</evidence>
<keyword evidence="3" id="KW-1185">Reference proteome</keyword>
<accession>A0AAN9B3C4</accession>
<feature type="compositionally biased region" description="Basic residues" evidence="1">
    <location>
        <begin position="118"/>
        <end position="127"/>
    </location>
</feature>
<sequence>MPGLCCGRSSDVVERHDQKPGETGKEDGENNNEGESRESEVADNTQYTDDTPGQSNGLLKSSPRRQKYEVNPDTTATSVEGETTLPGKKGRKLPKKKGSPPPEEEEEEEGDRTSHKSTPTKKKNKKSSFKETEGKK</sequence>
<dbReference type="AlphaFoldDB" id="A0AAN9B3C4"/>
<evidence type="ECO:0000313" key="3">
    <source>
        <dbReference type="Proteomes" id="UP001374579"/>
    </source>
</evidence>
<feature type="compositionally biased region" description="Basic and acidic residues" evidence="1">
    <location>
        <begin position="11"/>
        <end position="40"/>
    </location>
</feature>
<comment type="caution">
    <text evidence="2">The sequence shown here is derived from an EMBL/GenBank/DDBJ whole genome shotgun (WGS) entry which is preliminary data.</text>
</comment>
<feature type="region of interest" description="Disordered" evidence="1">
    <location>
        <begin position="1"/>
        <end position="136"/>
    </location>
</feature>
<evidence type="ECO:0000256" key="1">
    <source>
        <dbReference type="SAM" id="MobiDB-lite"/>
    </source>
</evidence>
<protein>
    <submittedName>
        <fullName evidence="2">Uncharacterized protein</fullName>
    </submittedName>
</protein>